<dbReference type="InterPro" id="IPR056884">
    <property type="entry name" value="NPHP3-like_N"/>
</dbReference>
<dbReference type="AlphaFoldDB" id="A0A8H5HUD3"/>
<comment type="caution">
    <text evidence="5">The sequence shown here is derived from an EMBL/GenBank/DDBJ whole genome shotgun (WGS) entry which is preliminary data.</text>
</comment>
<dbReference type="InterPro" id="IPR002110">
    <property type="entry name" value="Ankyrin_rpt"/>
</dbReference>
<name>A0A8H5HUD3_9AGAR</name>
<dbReference type="PROSITE" id="PS50088">
    <property type="entry name" value="ANK_REPEAT"/>
    <property type="match status" value="2"/>
</dbReference>
<reference evidence="5 6" key="1">
    <citation type="journal article" date="2020" name="ISME J.">
        <title>Uncovering the hidden diversity of litter-decomposition mechanisms in mushroom-forming fungi.</title>
        <authorList>
            <person name="Floudas D."/>
            <person name="Bentzer J."/>
            <person name="Ahren D."/>
            <person name="Johansson T."/>
            <person name="Persson P."/>
            <person name="Tunlid A."/>
        </authorList>
    </citation>
    <scope>NUCLEOTIDE SEQUENCE [LARGE SCALE GENOMIC DNA]</scope>
    <source>
        <strain evidence="5 6">CBS 406.79</strain>
    </source>
</reference>
<dbReference type="SUPFAM" id="SSF48403">
    <property type="entry name" value="Ankyrin repeat"/>
    <property type="match status" value="1"/>
</dbReference>
<dbReference type="InterPro" id="IPR054471">
    <property type="entry name" value="GPIID_WHD"/>
</dbReference>
<organism evidence="5 6">
    <name type="scientific">Collybiopsis confluens</name>
    <dbReference type="NCBI Taxonomy" id="2823264"/>
    <lineage>
        <taxon>Eukaryota</taxon>
        <taxon>Fungi</taxon>
        <taxon>Dikarya</taxon>
        <taxon>Basidiomycota</taxon>
        <taxon>Agaricomycotina</taxon>
        <taxon>Agaricomycetes</taxon>
        <taxon>Agaricomycetidae</taxon>
        <taxon>Agaricales</taxon>
        <taxon>Marasmiineae</taxon>
        <taxon>Omphalotaceae</taxon>
        <taxon>Collybiopsis</taxon>
    </lineage>
</organism>
<evidence type="ECO:0000256" key="2">
    <source>
        <dbReference type="PROSITE-ProRule" id="PRU00023"/>
    </source>
</evidence>
<feature type="domain" description="Nephrocystin 3-like N-terminal" evidence="4">
    <location>
        <begin position="13"/>
        <end position="83"/>
    </location>
</feature>
<evidence type="ECO:0000313" key="6">
    <source>
        <dbReference type="Proteomes" id="UP000518752"/>
    </source>
</evidence>
<gene>
    <name evidence="5" type="ORF">D9757_006052</name>
</gene>
<dbReference type="InterPro" id="IPR036770">
    <property type="entry name" value="Ankyrin_rpt-contain_sf"/>
</dbReference>
<dbReference type="Proteomes" id="UP000518752">
    <property type="component" value="Unassembled WGS sequence"/>
</dbReference>
<keyword evidence="1" id="KW-0677">Repeat</keyword>
<dbReference type="PROSITE" id="PS50297">
    <property type="entry name" value="ANK_REP_REGION"/>
    <property type="match status" value="2"/>
</dbReference>
<feature type="repeat" description="ANK" evidence="2">
    <location>
        <begin position="426"/>
        <end position="458"/>
    </location>
</feature>
<dbReference type="Pfam" id="PF22939">
    <property type="entry name" value="WHD_GPIID"/>
    <property type="match status" value="1"/>
</dbReference>
<accession>A0A8H5HUD3</accession>
<dbReference type="PANTHER" id="PTHR10039">
    <property type="entry name" value="AMELOGENIN"/>
    <property type="match status" value="1"/>
</dbReference>
<dbReference type="OrthoDB" id="7464126at2759"/>
<evidence type="ECO:0000259" key="4">
    <source>
        <dbReference type="Pfam" id="PF24883"/>
    </source>
</evidence>
<dbReference type="Pfam" id="PF24883">
    <property type="entry name" value="NPHP3_N"/>
    <property type="match status" value="1"/>
</dbReference>
<keyword evidence="6" id="KW-1185">Reference proteome</keyword>
<dbReference type="Gene3D" id="1.25.40.20">
    <property type="entry name" value="Ankyrin repeat-containing domain"/>
    <property type="match status" value="1"/>
</dbReference>
<sequence>MASNEANGVHPSLEKLYQHCKAGLTQPGTKHLESTLYEVLDVKQHEGWSFIVIDAIDECMEADLVTRLLLNISKTCHVAVTSRFHPQAHNSWLVINLEVDLINADITLHIEEQSRKNKWSPKLSQEIHEALIKGSHGQFRWVDCQLKTLQALQTTRAIRKALHRLPKDLNSIYSDCLERIDMAHYQDVELIFLWLIYAKKPITLKAVEEILAIDLNEQTFDADDRINLEANLHKVVDSALVVINSTKDGKIVQLAHISVRDFLMLENERIGAKYIFDINDQLAHSIIAQTCIIYLLQFDNGARSYKLEDWPLAIYAAEFWPIHFSKVKNVEHILFQLCKRIMRDNSPQYLNWQKLYCLDDPTLSRFWLRLNPQDIETNIPKPLYYAAYQGWTNLLQDIIKEAQTQNATNMLNVLASNNIINIMGGRYGTPLQAAAFKNHIQTVDYLLSAGADPDIQGGEYGTALHAAAYMGHKEIVNALLKAGADVHIKKGIHGTALQAAANNGFVEIVDLLQADANSSD</sequence>
<dbReference type="PANTHER" id="PTHR10039:SF16">
    <property type="entry name" value="GPI INOSITOL-DEACYLASE"/>
    <property type="match status" value="1"/>
</dbReference>
<protein>
    <submittedName>
        <fullName evidence="5">Uncharacterized protein</fullName>
    </submittedName>
</protein>
<evidence type="ECO:0000256" key="1">
    <source>
        <dbReference type="ARBA" id="ARBA00022737"/>
    </source>
</evidence>
<feature type="repeat" description="ANK" evidence="2">
    <location>
        <begin position="459"/>
        <end position="491"/>
    </location>
</feature>
<evidence type="ECO:0000313" key="5">
    <source>
        <dbReference type="EMBL" id="KAF5389699.1"/>
    </source>
</evidence>
<dbReference type="EMBL" id="JAACJN010000020">
    <property type="protein sequence ID" value="KAF5389699.1"/>
    <property type="molecule type" value="Genomic_DNA"/>
</dbReference>
<dbReference type="Pfam" id="PF12796">
    <property type="entry name" value="Ank_2"/>
    <property type="match status" value="1"/>
</dbReference>
<feature type="domain" description="GPI inositol-deacylase winged helix" evidence="3">
    <location>
        <begin position="187"/>
        <end position="266"/>
    </location>
</feature>
<evidence type="ECO:0000259" key="3">
    <source>
        <dbReference type="Pfam" id="PF22939"/>
    </source>
</evidence>
<dbReference type="SMART" id="SM00248">
    <property type="entry name" value="ANK"/>
    <property type="match status" value="2"/>
</dbReference>
<keyword evidence="2" id="KW-0040">ANK repeat</keyword>
<proteinExistence type="predicted"/>